<feature type="chain" id="PRO_5008651220" description="Apple domain-containing protein" evidence="2">
    <location>
        <begin position="19"/>
        <end position="387"/>
    </location>
</feature>
<evidence type="ECO:0008006" key="5">
    <source>
        <dbReference type="Google" id="ProtNLM"/>
    </source>
</evidence>
<feature type="compositionally biased region" description="Polar residues" evidence="1">
    <location>
        <begin position="248"/>
        <end position="260"/>
    </location>
</feature>
<keyword evidence="4" id="KW-1185">Reference proteome</keyword>
<evidence type="ECO:0000313" key="4">
    <source>
        <dbReference type="Proteomes" id="UP000094526"/>
    </source>
</evidence>
<comment type="caution">
    <text evidence="3">The sequence shown here is derived from an EMBL/GenBank/DDBJ whole genome shotgun (WGS) entry which is preliminary data.</text>
</comment>
<evidence type="ECO:0000313" key="3">
    <source>
        <dbReference type="EMBL" id="OCT54068.1"/>
    </source>
</evidence>
<proteinExistence type="predicted"/>
<dbReference type="OrthoDB" id="4157274at2759"/>
<feature type="signal peptide" evidence="2">
    <location>
        <begin position="1"/>
        <end position="18"/>
    </location>
</feature>
<dbReference type="VEuPathDB" id="FungiDB:G647_00968"/>
<reference evidence="4" key="1">
    <citation type="submission" date="2015-07" db="EMBL/GenBank/DDBJ databases">
        <authorList>
            <person name="Teixeira M.M."/>
            <person name="Souza R.C."/>
            <person name="Almeida L.G."/>
            <person name="Vicente V.A."/>
            <person name="de Hoog S."/>
            <person name="Bocca A.L."/>
            <person name="de Almeida S.R."/>
            <person name="Vasconcelos A.T."/>
            <person name="Felipe M.S."/>
        </authorList>
    </citation>
    <scope>NUCLEOTIDE SEQUENCE [LARGE SCALE GENOMIC DNA]</scope>
    <source>
        <strain evidence="4">KSF</strain>
    </source>
</reference>
<gene>
    <name evidence="3" type="ORF">CLCR_10158</name>
</gene>
<feature type="region of interest" description="Disordered" evidence="1">
    <location>
        <begin position="179"/>
        <end position="204"/>
    </location>
</feature>
<dbReference type="VEuPathDB" id="FungiDB:CLCR_10158"/>
<dbReference type="Proteomes" id="UP000094526">
    <property type="component" value="Unassembled WGS sequence"/>
</dbReference>
<feature type="compositionally biased region" description="Polar residues" evidence="1">
    <location>
        <begin position="278"/>
        <end position="293"/>
    </location>
</feature>
<keyword evidence="2" id="KW-0732">Signal</keyword>
<feature type="region of interest" description="Disordered" evidence="1">
    <location>
        <begin position="248"/>
        <end position="293"/>
    </location>
</feature>
<protein>
    <recommendedName>
        <fullName evidence="5">Apple domain-containing protein</fullName>
    </recommendedName>
</protein>
<dbReference type="AlphaFoldDB" id="A0A1C1D016"/>
<accession>A0A1C1D016</accession>
<name>A0A1C1D016_9EURO</name>
<sequence>MLFSILLSLLAEVSTTHATLGPKGYDILSPHGLGKAFDAHMRRDHSERHNMKLVSRQSSPPITTDPDCALYDGYFYTTPRNYTWQLQCSNSYGGTVLAQTVDTIDLGSCITECVNYNRDNTPGACVAVTFSSSYSGSDTVCTQYSSVDEVYLASEEGGFVNSALLILGPDGEIFATPQPEPTFTGAPTQPPDIDPVPSRTTSSEITTTSTLFITTNPSAVVTSYIASTTTTTSTSTILITSCLPDQSCQPDATSNSPSADPSTPGGIGSGTTSTPSINISDGGSRPITSMTSTTNMGLVSRSTTSGAITLDAGQRTFTTVVPFTEYRIQIIEICAATPTPCSQSLSTATNIMYKTEISCSPGACMNVVPTTGYLVDAIAGPTCVVVQ</sequence>
<evidence type="ECO:0000256" key="1">
    <source>
        <dbReference type="SAM" id="MobiDB-lite"/>
    </source>
</evidence>
<organism evidence="3 4">
    <name type="scientific">Cladophialophora carrionii</name>
    <dbReference type="NCBI Taxonomy" id="86049"/>
    <lineage>
        <taxon>Eukaryota</taxon>
        <taxon>Fungi</taxon>
        <taxon>Dikarya</taxon>
        <taxon>Ascomycota</taxon>
        <taxon>Pezizomycotina</taxon>
        <taxon>Eurotiomycetes</taxon>
        <taxon>Chaetothyriomycetidae</taxon>
        <taxon>Chaetothyriales</taxon>
        <taxon>Herpotrichiellaceae</taxon>
        <taxon>Cladophialophora</taxon>
    </lineage>
</organism>
<dbReference type="EMBL" id="LGRB01000008">
    <property type="protein sequence ID" value="OCT54068.1"/>
    <property type="molecule type" value="Genomic_DNA"/>
</dbReference>
<evidence type="ECO:0000256" key="2">
    <source>
        <dbReference type="SAM" id="SignalP"/>
    </source>
</evidence>